<keyword evidence="2 3" id="KW-0732">Signal</keyword>
<accession>A0A9D4G3U2</accession>
<dbReference type="AlphaFoldDB" id="A0A9D4G3U2"/>
<gene>
    <name evidence="5" type="ORF">DPMN_138438</name>
</gene>
<sequence length="55" mass="5635">MSTCKAVVMAVIIALCTGILMGQCPAKCTCSGTAVYCIAQQLSTIPLPLPFATSL</sequence>
<dbReference type="InterPro" id="IPR000372">
    <property type="entry name" value="LRRNT"/>
</dbReference>
<dbReference type="Proteomes" id="UP000828390">
    <property type="component" value="Unassembled WGS sequence"/>
</dbReference>
<protein>
    <recommendedName>
        <fullName evidence="4">LRRNT domain-containing protein</fullName>
    </recommendedName>
</protein>
<dbReference type="EMBL" id="JAIWYP010000006">
    <property type="protein sequence ID" value="KAH3810055.1"/>
    <property type="molecule type" value="Genomic_DNA"/>
</dbReference>
<dbReference type="SMART" id="SM00013">
    <property type="entry name" value="LRRNT"/>
    <property type="match status" value="1"/>
</dbReference>
<name>A0A9D4G3U2_DREPO</name>
<keyword evidence="1" id="KW-0433">Leucine-rich repeat</keyword>
<evidence type="ECO:0000256" key="1">
    <source>
        <dbReference type="ARBA" id="ARBA00022614"/>
    </source>
</evidence>
<proteinExistence type="predicted"/>
<feature type="chain" id="PRO_5038984014" description="LRRNT domain-containing protein" evidence="3">
    <location>
        <begin position="19"/>
        <end position="55"/>
    </location>
</feature>
<evidence type="ECO:0000259" key="4">
    <source>
        <dbReference type="SMART" id="SM00013"/>
    </source>
</evidence>
<evidence type="ECO:0000256" key="3">
    <source>
        <dbReference type="SAM" id="SignalP"/>
    </source>
</evidence>
<feature type="domain" description="LRRNT" evidence="4">
    <location>
        <begin position="23"/>
        <end position="55"/>
    </location>
</feature>
<organism evidence="5 6">
    <name type="scientific">Dreissena polymorpha</name>
    <name type="common">Zebra mussel</name>
    <name type="synonym">Mytilus polymorpha</name>
    <dbReference type="NCBI Taxonomy" id="45954"/>
    <lineage>
        <taxon>Eukaryota</taxon>
        <taxon>Metazoa</taxon>
        <taxon>Spiralia</taxon>
        <taxon>Lophotrochozoa</taxon>
        <taxon>Mollusca</taxon>
        <taxon>Bivalvia</taxon>
        <taxon>Autobranchia</taxon>
        <taxon>Heteroconchia</taxon>
        <taxon>Euheterodonta</taxon>
        <taxon>Imparidentia</taxon>
        <taxon>Neoheterodontei</taxon>
        <taxon>Myida</taxon>
        <taxon>Dreissenoidea</taxon>
        <taxon>Dreissenidae</taxon>
        <taxon>Dreissena</taxon>
    </lineage>
</organism>
<evidence type="ECO:0000313" key="5">
    <source>
        <dbReference type="EMBL" id="KAH3810055.1"/>
    </source>
</evidence>
<dbReference type="Pfam" id="PF01462">
    <property type="entry name" value="LRRNT"/>
    <property type="match status" value="1"/>
</dbReference>
<comment type="caution">
    <text evidence="5">The sequence shown here is derived from an EMBL/GenBank/DDBJ whole genome shotgun (WGS) entry which is preliminary data.</text>
</comment>
<reference evidence="5" key="1">
    <citation type="journal article" date="2019" name="bioRxiv">
        <title>The Genome of the Zebra Mussel, Dreissena polymorpha: A Resource for Invasive Species Research.</title>
        <authorList>
            <person name="McCartney M.A."/>
            <person name="Auch B."/>
            <person name="Kono T."/>
            <person name="Mallez S."/>
            <person name="Zhang Y."/>
            <person name="Obille A."/>
            <person name="Becker A."/>
            <person name="Abrahante J.E."/>
            <person name="Garbe J."/>
            <person name="Badalamenti J.P."/>
            <person name="Herman A."/>
            <person name="Mangelson H."/>
            <person name="Liachko I."/>
            <person name="Sullivan S."/>
            <person name="Sone E.D."/>
            <person name="Koren S."/>
            <person name="Silverstein K.A.T."/>
            <person name="Beckman K.B."/>
            <person name="Gohl D.M."/>
        </authorList>
    </citation>
    <scope>NUCLEOTIDE SEQUENCE</scope>
    <source>
        <strain evidence="5">Duluth1</strain>
        <tissue evidence="5">Whole animal</tissue>
    </source>
</reference>
<evidence type="ECO:0000256" key="2">
    <source>
        <dbReference type="ARBA" id="ARBA00022729"/>
    </source>
</evidence>
<keyword evidence="6" id="KW-1185">Reference proteome</keyword>
<reference evidence="5" key="2">
    <citation type="submission" date="2020-11" db="EMBL/GenBank/DDBJ databases">
        <authorList>
            <person name="McCartney M.A."/>
            <person name="Auch B."/>
            <person name="Kono T."/>
            <person name="Mallez S."/>
            <person name="Becker A."/>
            <person name="Gohl D.M."/>
            <person name="Silverstein K.A.T."/>
            <person name="Koren S."/>
            <person name="Bechman K.B."/>
            <person name="Herman A."/>
            <person name="Abrahante J.E."/>
            <person name="Garbe J."/>
        </authorList>
    </citation>
    <scope>NUCLEOTIDE SEQUENCE</scope>
    <source>
        <strain evidence="5">Duluth1</strain>
        <tissue evidence="5">Whole animal</tissue>
    </source>
</reference>
<evidence type="ECO:0000313" key="6">
    <source>
        <dbReference type="Proteomes" id="UP000828390"/>
    </source>
</evidence>
<feature type="signal peptide" evidence="3">
    <location>
        <begin position="1"/>
        <end position="18"/>
    </location>
</feature>